<dbReference type="Pfam" id="PF07690">
    <property type="entry name" value="MFS_1"/>
    <property type="match status" value="1"/>
</dbReference>
<keyword evidence="8" id="KW-1185">Reference proteome</keyword>
<dbReference type="InterPro" id="IPR036259">
    <property type="entry name" value="MFS_trans_sf"/>
</dbReference>
<dbReference type="GO" id="GO:0005886">
    <property type="term" value="C:plasma membrane"/>
    <property type="evidence" value="ECO:0007669"/>
    <property type="project" value="UniProtKB-SubCell"/>
</dbReference>
<evidence type="ECO:0000256" key="1">
    <source>
        <dbReference type="ARBA" id="ARBA00004651"/>
    </source>
</evidence>
<proteinExistence type="predicted"/>
<dbReference type="AlphaFoldDB" id="A0A1J4NMX2"/>
<keyword evidence="5 6" id="KW-0472">Membrane</keyword>
<feature type="transmembrane region" description="Helical" evidence="6">
    <location>
        <begin position="50"/>
        <end position="75"/>
    </location>
</feature>
<feature type="transmembrane region" description="Helical" evidence="6">
    <location>
        <begin position="389"/>
        <end position="408"/>
    </location>
</feature>
<feature type="transmembrane region" description="Helical" evidence="6">
    <location>
        <begin position="240"/>
        <end position="259"/>
    </location>
</feature>
<comment type="caution">
    <text evidence="7">The sequence shown here is derived from an EMBL/GenBank/DDBJ whole genome shotgun (WGS) entry which is preliminary data.</text>
</comment>
<feature type="transmembrane region" description="Helical" evidence="6">
    <location>
        <begin position="113"/>
        <end position="133"/>
    </location>
</feature>
<dbReference type="STRING" id="1428628.WN71_032950"/>
<dbReference type="RefSeq" id="WP_046591874.1">
    <property type="nucleotide sequence ID" value="NZ_LAVA02000097.1"/>
</dbReference>
<evidence type="ECO:0000313" key="8">
    <source>
        <dbReference type="Proteomes" id="UP000034196"/>
    </source>
</evidence>
<dbReference type="SUPFAM" id="SSF103473">
    <property type="entry name" value="MFS general substrate transporter"/>
    <property type="match status" value="1"/>
</dbReference>
<evidence type="ECO:0000256" key="4">
    <source>
        <dbReference type="ARBA" id="ARBA00022989"/>
    </source>
</evidence>
<keyword evidence="3 6" id="KW-0812">Transmembrane</keyword>
<dbReference type="InterPro" id="IPR011701">
    <property type="entry name" value="MFS"/>
</dbReference>
<comment type="subcellular location">
    <subcellularLocation>
        <location evidence="1">Cell membrane</location>
        <topology evidence="1">Multi-pass membrane protein</topology>
    </subcellularLocation>
</comment>
<dbReference type="EMBL" id="LAVA02000097">
    <property type="protein sequence ID" value="OIJ63632.1"/>
    <property type="molecule type" value="Genomic_DNA"/>
</dbReference>
<dbReference type="CDD" id="cd06173">
    <property type="entry name" value="MFS_MefA_like"/>
    <property type="match status" value="1"/>
</dbReference>
<gene>
    <name evidence="7" type="ORF">WN71_032950</name>
</gene>
<evidence type="ECO:0000256" key="6">
    <source>
        <dbReference type="SAM" id="Phobius"/>
    </source>
</evidence>
<dbReference type="OrthoDB" id="9815525at2"/>
<evidence type="ECO:0000256" key="3">
    <source>
        <dbReference type="ARBA" id="ARBA00022692"/>
    </source>
</evidence>
<feature type="transmembrane region" description="Helical" evidence="6">
    <location>
        <begin position="320"/>
        <end position="342"/>
    </location>
</feature>
<name>A0A1J4NMX2_9ACTN</name>
<dbReference type="PANTHER" id="PTHR23513">
    <property type="entry name" value="INTEGRAL MEMBRANE EFFLUX PROTEIN-RELATED"/>
    <property type="match status" value="1"/>
</dbReference>
<protein>
    <submittedName>
        <fullName evidence="7">MFS transporter</fullName>
    </submittedName>
</protein>
<organism evidence="7 8">
    <name type="scientific">Streptomyces mangrovisoli</name>
    <dbReference type="NCBI Taxonomy" id="1428628"/>
    <lineage>
        <taxon>Bacteria</taxon>
        <taxon>Bacillati</taxon>
        <taxon>Actinomycetota</taxon>
        <taxon>Actinomycetes</taxon>
        <taxon>Kitasatosporales</taxon>
        <taxon>Streptomycetaceae</taxon>
        <taxon>Streptomyces</taxon>
    </lineage>
</organism>
<keyword evidence="4 6" id="KW-1133">Transmembrane helix</keyword>
<dbReference type="GO" id="GO:0022857">
    <property type="term" value="F:transmembrane transporter activity"/>
    <property type="evidence" value="ECO:0007669"/>
    <property type="project" value="InterPro"/>
</dbReference>
<feature type="transmembrane region" description="Helical" evidence="6">
    <location>
        <begin position="296"/>
        <end position="314"/>
    </location>
</feature>
<evidence type="ECO:0000256" key="2">
    <source>
        <dbReference type="ARBA" id="ARBA00022475"/>
    </source>
</evidence>
<feature type="transmembrane region" description="Helical" evidence="6">
    <location>
        <begin position="363"/>
        <end position="383"/>
    </location>
</feature>
<feature type="transmembrane region" description="Helical" evidence="6">
    <location>
        <begin position="265"/>
        <end position="284"/>
    </location>
</feature>
<accession>A0A1J4NMX2</accession>
<keyword evidence="2" id="KW-1003">Cell membrane</keyword>
<dbReference type="PANTHER" id="PTHR23513:SF6">
    <property type="entry name" value="MAJOR FACILITATOR SUPERFAMILY ASSOCIATED DOMAIN-CONTAINING PROTEIN"/>
    <property type="match status" value="1"/>
</dbReference>
<dbReference type="Gene3D" id="1.20.1250.20">
    <property type="entry name" value="MFS general substrate transporter like domains"/>
    <property type="match status" value="1"/>
</dbReference>
<evidence type="ECO:0000313" key="7">
    <source>
        <dbReference type="EMBL" id="OIJ63632.1"/>
    </source>
</evidence>
<reference evidence="7" key="1">
    <citation type="submission" date="2016-10" db="EMBL/GenBank/DDBJ databases">
        <title>Genome sequence of Streptomyces mangrovisoli MUSC 149.</title>
        <authorList>
            <person name="Lee L.-H."/>
            <person name="Ser H.-L."/>
        </authorList>
    </citation>
    <scope>NUCLEOTIDE SEQUENCE [LARGE SCALE GENOMIC DNA]</scope>
    <source>
        <strain evidence="7">MUSC 149</strain>
    </source>
</reference>
<sequence>MPDHAVHPDSIWRNRAFLLLWGGQTVSETGTQITVLALPLVAVLLLDASAFQVGLLAAAETSAYLLVALPAGAVVDRTVKRRLMIRCDIALFLVIGSVPLAHALGVLTLAQLYAVALVSSVISVFFAVAYQAYLPAVVEHHQLLDGNGKLAASRSVAQVAGPSVGALLVTVVGAAGAMVADAVSFAFSATTLTAIRTPEPAGPQAGAGPRPTLRSQIREGLDLVVRDPILRNSVAFNGTANFFVIIVETLGPVFLIRTLHLRPGLVGLLLALGAVGGVAGGVAAPYLARRFGSARISWIAMTALSLPGLLIPLAGPGPGALLFGFGWSAWTFSSTVAGISLTSYRQAACPPEMLGRVSAAARWITWGTLPLGGLAGGALATALGVRTTLWIAVVGGCCAGLWLFFSPLRGLRDIPLESAGPRPATPAGTS</sequence>
<feature type="transmembrane region" description="Helical" evidence="6">
    <location>
        <begin position="87"/>
        <end position="107"/>
    </location>
</feature>
<evidence type="ECO:0000256" key="5">
    <source>
        <dbReference type="ARBA" id="ARBA00023136"/>
    </source>
</evidence>
<dbReference type="Proteomes" id="UP000034196">
    <property type="component" value="Unassembled WGS sequence"/>
</dbReference>